<dbReference type="PROSITE" id="PS00041">
    <property type="entry name" value="HTH_ARAC_FAMILY_1"/>
    <property type="match status" value="1"/>
</dbReference>
<evidence type="ECO:0000313" key="5">
    <source>
        <dbReference type="EMBL" id="SHJ92854.1"/>
    </source>
</evidence>
<dbReference type="Gene3D" id="1.10.10.60">
    <property type="entry name" value="Homeodomain-like"/>
    <property type="match status" value="2"/>
</dbReference>
<gene>
    <name evidence="5" type="ORF">SAMN02745170_03716</name>
</gene>
<dbReference type="Proteomes" id="UP000322917">
    <property type="component" value="Unassembled WGS sequence"/>
</dbReference>
<dbReference type="InterPro" id="IPR018062">
    <property type="entry name" value="HTH_AraC-typ_CS"/>
</dbReference>
<proteinExistence type="predicted"/>
<dbReference type="InterPro" id="IPR018060">
    <property type="entry name" value="HTH_AraC"/>
</dbReference>
<keyword evidence="1" id="KW-0805">Transcription regulation</keyword>
<evidence type="ECO:0000313" key="6">
    <source>
        <dbReference type="Proteomes" id="UP000322917"/>
    </source>
</evidence>
<protein>
    <submittedName>
        <fullName evidence="5">AraC-type DNA-binding protein</fullName>
    </submittedName>
</protein>
<dbReference type="Pfam" id="PF12833">
    <property type="entry name" value="HTH_18"/>
    <property type="match status" value="1"/>
</dbReference>
<dbReference type="PROSITE" id="PS01124">
    <property type="entry name" value="HTH_ARAC_FAMILY_2"/>
    <property type="match status" value="1"/>
</dbReference>
<name>A0A1M6NB00_9FIRM</name>
<accession>A0A1M6NB00</accession>
<dbReference type="SUPFAM" id="SSF46689">
    <property type="entry name" value="Homeodomain-like"/>
    <property type="match status" value="2"/>
</dbReference>
<evidence type="ECO:0000259" key="4">
    <source>
        <dbReference type="PROSITE" id="PS01124"/>
    </source>
</evidence>
<feature type="domain" description="HTH araC/xylS-type" evidence="4">
    <location>
        <begin position="424"/>
        <end position="522"/>
    </location>
</feature>
<dbReference type="PANTHER" id="PTHR43280">
    <property type="entry name" value="ARAC-FAMILY TRANSCRIPTIONAL REGULATOR"/>
    <property type="match status" value="1"/>
</dbReference>
<dbReference type="OrthoDB" id="9791615at2"/>
<dbReference type="EMBL" id="FQZD01000051">
    <property type="protein sequence ID" value="SHJ92854.1"/>
    <property type="molecule type" value="Genomic_DNA"/>
</dbReference>
<dbReference type="AlphaFoldDB" id="A0A1M6NB00"/>
<dbReference type="PANTHER" id="PTHR43280:SF28">
    <property type="entry name" value="HTH-TYPE TRANSCRIPTIONAL ACTIVATOR RHAS"/>
    <property type="match status" value="1"/>
</dbReference>
<keyword evidence="6" id="KW-1185">Reference proteome</keyword>
<keyword evidence="2 5" id="KW-0238">DNA-binding</keyword>
<reference evidence="5 6" key="1">
    <citation type="submission" date="2016-11" db="EMBL/GenBank/DDBJ databases">
        <authorList>
            <person name="Varghese N."/>
            <person name="Submissions S."/>
        </authorList>
    </citation>
    <scope>NUCLEOTIDE SEQUENCE [LARGE SCALE GENOMIC DNA]</scope>
    <source>
        <strain evidence="5 6">DSM 15287</strain>
    </source>
</reference>
<evidence type="ECO:0000256" key="1">
    <source>
        <dbReference type="ARBA" id="ARBA00023015"/>
    </source>
</evidence>
<dbReference type="GO" id="GO:0043565">
    <property type="term" value="F:sequence-specific DNA binding"/>
    <property type="evidence" value="ECO:0007669"/>
    <property type="project" value="InterPro"/>
</dbReference>
<dbReference type="SMART" id="SM00342">
    <property type="entry name" value="HTH_ARAC"/>
    <property type="match status" value="1"/>
</dbReference>
<sequence>MLKVVLHAEDEFVNRFYKFSMQNTKDLSISYADSYESCVKKAMEIHADIIVIQLLHPIFKIQNFFCDLLLSRIVPTLLIFNVIAENQIICSLTSHQDRQYVNKIKLFFSQAISNDYYCYFANMDNREESNLIMTARINRLEKSEYLHEILRGVVNSEFQYYKKKTSLNLNNGGYYLYMYDLMKLEYSDHNFNKNVYYFVGDEILKEFQTVIDAYSGGEVFYVNPLLLCVLINDFKTTSQASKQTSLFDITNRLNNIANCKTAFRYMSGYIENIENIRAAYESLQDLKTYNFFCHDARVITQEYLRAIRREIDYTLVDKTIREIKELIKYDFLNPKLNVLIKKLFLHIVKPSLNYNLYYYCYTALSTALEDKYIGTYSKEEPENLSPSKLFYTSIEQECHKFIQSIDLLKSELSNKSAVTNSIVMQAIEFIHQHYMEDITVNMIAAHLNVSHSYLSQIVKKALGISIIKYIIAYRIEKAETLLSSSNEPIYTIAAKVGFFEGRHFSKTFKKITGTTPMQYKKQNSKANYI</sequence>
<evidence type="ECO:0000256" key="3">
    <source>
        <dbReference type="ARBA" id="ARBA00023163"/>
    </source>
</evidence>
<organism evidence="5 6">
    <name type="scientific">Propionispora hippei DSM 15287</name>
    <dbReference type="NCBI Taxonomy" id="1123003"/>
    <lineage>
        <taxon>Bacteria</taxon>
        <taxon>Bacillati</taxon>
        <taxon>Bacillota</taxon>
        <taxon>Negativicutes</taxon>
        <taxon>Selenomonadales</taxon>
        <taxon>Sporomusaceae</taxon>
        <taxon>Propionispora</taxon>
    </lineage>
</organism>
<evidence type="ECO:0000256" key="2">
    <source>
        <dbReference type="ARBA" id="ARBA00023125"/>
    </source>
</evidence>
<dbReference type="GO" id="GO:0003700">
    <property type="term" value="F:DNA-binding transcription factor activity"/>
    <property type="evidence" value="ECO:0007669"/>
    <property type="project" value="InterPro"/>
</dbReference>
<dbReference type="InterPro" id="IPR009057">
    <property type="entry name" value="Homeodomain-like_sf"/>
</dbReference>
<keyword evidence="3" id="KW-0804">Transcription</keyword>